<dbReference type="OrthoDB" id="10252740at2759"/>
<evidence type="ECO:0000313" key="2">
    <source>
        <dbReference type="Proteomes" id="UP001152747"/>
    </source>
</evidence>
<comment type="caution">
    <text evidence="1">The sequence shown here is derived from an EMBL/GenBank/DDBJ whole genome shotgun (WGS) entry which is preliminary data.</text>
</comment>
<gene>
    <name evidence="1" type="ORF">CAMP_LOCUS12568</name>
</gene>
<protein>
    <recommendedName>
        <fullName evidence="3">Piwi domain-containing protein</fullName>
    </recommendedName>
</protein>
<sequence>MIFRWISKKMLFGTDCSKFVETNRNRMSDKIVILRDGISDSEMLKFLRNEVTILMRNRENPAENEPE</sequence>
<evidence type="ECO:0000313" key="1">
    <source>
        <dbReference type="EMBL" id="CAI5449931.1"/>
    </source>
</evidence>
<accession>A0A9P1IRR1</accession>
<reference evidence="1" key="1">
    <citation type="submission" date="2022-11" db="EMBL/GenBank/DDBJ databases">
        <authorList>
            <person name="Kikuchi T."/>
        </authorList>
    </citation>
    <scope>NUCLEOTIDE SEQUENCE</scope>
    <source>
        <strain evidence="1">PS1010</strain>
    </source>
</reference>
<evidence type="ECO:0008006" key="3">
    <source>
        <dbReference type="Google" id="ProtNLM"/>
    </source>
</evidence>
<name>A0A9P1IRR1_9PELO</name>
<keyword evidence="2" id="KW-1185">Reference proteome</keyword>
<proteinExistence type="predicted"/>
<organism evidence="1 2">
    <name type="scientific">Caenorhabditis angaria</name>
    <dbReference type="NCBI Taxonomy" id="860376"/>
    <lineage>
        <taxon>Eukaryota</taxon>
        <taxon>Metazoa</taxon>
        <taxon>Ecdysozoa</taxon>
        <taxon>Nematoda</taxon>
        <taxon>Chromadorea</taxon>
        <taxon>Rhabditida</taxon>
        <taxon>Rhabditina</taxon>
        <taxon>Rhabditomorpha</taxon>
        <taxon>Rhabditoidea</taxon>
        <taxon>Rhabditidae</taxon>
        <taxon>Peloderinae</taxon>
        <taxon>Caenorhabditis</taxon>
    </lineage>
</organism>
<dbReference type="AlphaFoldDB" id="A0A9P1IRR1"/>
<dbReference type="Proteomes" id="UP001152747">
    <property type="component" value="Unassembled WGS sequence"/>
</dbReference>
<dbReference type="EMBL" id="CANHGI010000005">
    <property type="protein sequence ID" value="CAI5449931.1"/>
    <property type="molecule type" value="Genomic_DNA"/>
</dbReference>